<dbReference type="Proteomes" id="UP000746747">
    <property type="component" value="Unassembled WGS sequence"/>
</dbReference>
<gene>
    <name evidence="2" type="ORF">CJOHNSTONI_LOCUS1801</name>
</gene>
<proteinExistence type="predicted"/>
<keyword evidence="1" id="KW-0472">Membrane</keyword>
<comment type="caution">
    <text evidence="2">The sequence shown here is derived from an EMBL/GenBank/DDBJ whole genome shotgun (WGS) entry which is preliminary data.</text>
</comment>
<evidence type="ECO:0000313" key="2">
    <source>
        <dbReference type="EMBL" id="CAG9531397.1"/>
    </source>
</evidence>
<keyword evidence="1" id="KW-0812">Transmembrane</keyword>
<evidence type="ECO:0000256" key="1">
    <source>
        <dbReference type="SAM" id="Phobius"/>
    </source>
</evidence>
<sequence>MAKQCSSKEFVFAGIVGASSSGFISVIDVVALIVPAYNPQKPRDATAMKNGIILIAFTPIPYTHFFKQCSASVSKPMT</sequence>
<dbReference type="AlphaFoldDB" id="A0A8J2LWM1"/>
<feature type="transmembrane region" description="Helical" evidence="1">
    <location>
        <begin position="12"/>
        <end position="34"/>
    </location>
</feature>
<keyword evidence="3" id="KW-1185">Reference proteome</keyword>
<keyword evidence="1" id="KW-1133">Transmembrane helix</keyword>
<protein>
    <submittedName>
        <fullName evidence="2">Uncharacterized protein</fullName>
    </submittedName>
</protein>
<organism evidence="2 3">
    <name type="scientific">Cercopithifilaria johnstoni</name>
    <dbReference type="NCBI Taxonomy" id="2874296"/>
    <lineage>
        <taxon>Eukaryota</taxon>
        <taxon>Metazoa</taxon>
        <taxon>Ecdysozoa</taxon>
        <taxon>Nematoda</taxon>
        <taxon>Chromadorea</taxon>
        <taxon>Rhabditida</taxon>
        <taxon>Spirurina</taxon>
        <taxon>Spiruromorpha</taxon>
        <taxon>Filarioidea</taxon>
        <taxon>Onchocercidae</taxon>
        <taxon>Cercopithifilaria</taxon>
    </lineage>
</organism>
<evidence type="ECO:0000313" key="3">
    <source>
        <dbReference type="Proteomes" id="UP000746747"/>
    </source>
</evidence>
<dbReference type="EMBL" id="CAKAEH010000578">
    <property type="protein sequence ID" value="CAG9531397.1"/>
    <property type="molecule type" value="Genomic_DNA"/>
</dbReference>
<name>A0A8J2LWM1_9BILA</name>
<reference evidence="2" key="1">
    <citation type="submission" date="2021-09" db="EMBL/GenBank/DDBJ databases">
        <authorList>
            <consortium name="Pathogen Informatics"/>
        </authorList>
    </citation>
    <scope>NUCLEOTIDE SEQUENCE</scope>
</reference>
<accession>A0A8J2LWM1</accession>